<organism evidence="2">
    <name type="scientific">uncultured Nocardioides sp</name>
    <dbReference type="NCBI Taxonomy" id="198441"/>
    <lineage>
        <taxon>Bacteria</taxon>
        <taxon>Bacillati</taxon>
        <taxon>Actinomycetota</taxon>
        <taxon>Actinomycetes</taxon>
        <taxon>Propionibacteriales</taxon>
        <taxon>Nocardioidaceae</taxon>
        <taxon>Nocardioides</taxon>
        <taxon>environmental samples</taxon>
    </lineage>
</organism>
<feature type="compositionally biased region" description="Basic residues" evidence="1">
    <location>
        <begin position="94"/>
        <end position="108"/>
    </location>
</feature>
<feature type="compositionally biased region" description="Basic residues" evidence="1">
    <location>
        <begin position="143"/>
        <end position="165"/>
    </location>
</feature>
<feature type="compositionally biased region" description="Basic and acidic residues" evidence="1">
    <location>
        <begin position="109"/>
        <end position="129"/>
    </location>
</feature>
<feature type="non-terminal residue" evidence="2">
    <location>
        <position position="192"/>
    </location>
</feature>
<protein>
    <submittedName>
        <fullName evidence="2">Cytochrome c oxidase polypeptide III</fullName>
        <ecNumber evidence="2">1.9.3.1</ecNumber>
    </submittedName>
</protein>
<dbReference type="GO" id="GO:0016491">
    <property type="term" value="F:oxidoreductase activity"/>
    <property type="evidence" value="ECO:0007669"/>
    <property type="project" value="UniProtKB-KW"/>
</dbReference>
<keyword evidence="2" id="KW-0560">Oxidoreductase</keyword>
<gene>
    <name evidence="2" type="ORF">AVDCRST_MAG06-180</name>
</gene>
<feature type="non-terminal residue" evidence="2">
    <location>
        <position position="1"/>
    </location>
</feature>
<reference evidence="2" key="1">
    <citation type="submission" date="2020-02" db="EMBL/GenBank/DDBJ databases">
        <authorList>
            <person name="Meier V. D."/>
        </authorList>
    </citation>
    <scope>NUCLEOTIDE SEQUENCE</scope>
    <source>
        <strain evidence="2">AVDCRST_MAG06</strain>
    </source>
</reference>
<feature type="region of interest" description="Disordered" evidence="1">
    <location>
        <begin position="26"/>
        <end position="51"/>
    </location>
</feature>
<dbReference type="EMBL" id="CADCUP010000015">
    <property type="protein sequence ID" value="CAA9372495.1"/>
    <property type="molecule type" value="Genomic_DNA"/>
</dbReference>
<feature type="region of interest" description="Disordered" evidence="1">
    <location>
        <begin position="94"/>
        <end position="165"/>
    </location>
</feature>
<feature type="compositionally biased region" description="Basic and acidic residues" evidence="1">
    <location>
        <begin position="37"/>
        <end position="51"/>
    </location>
</feature>
<proteinExistence type="predicted"/>
<evidence type="ECO:0000313" key="2">
    <source>
        <dbReference type="EMBL" id="CAA9372495.1"/>
    </source>
</evidence>
<evidence type="ECO:0000256" key="1">
    <source>
        <dbReference type="SAM" id="MobiDB-lite"/>
    </source>
</evidence>
<name>A0A6J4N1I9_9ACTN</name>
<dbReference type="AlphaFoldDB" id="A0A6J4N1I9"/>
<accession>A0A6J4N1I9</accession>
<sequence length="192" mass="22032">GQRGHDHLAVQRADVLRGPLRLVLHHPRREPRAVGPGDREAQRPVRHGQHDHPRAVLADLPARRLRRRARPGRSPGLPVQLRRVGPARVVHPHLHHGRGVHRRPGARVRRADARGHDDPRLGLRDDVLPHHRVPRPARDRRPARLPLRPRPHLRRPQVHPRAGGQRHRGVLLLALRRRGVDRAVRHDLPHPV</sequence>
<dbReference type="EC" id="1.9.3.1" evidence="2"/>